<organism evidence="3 4">
    <name type="scientific">Drosophila gunungcola</name>
    <name type="common">fruit fly</name>
    <dbReference type="NCBI Taxonomy" id="103775"/>
    <lineage>
        <taxon>Eukaryota</taxon>
        <taxon>Metazoa</taxon>
        <taxon>Ecdysozoa</taxon>
        <taxon>Arthropoda</taxon>
        <taxon>Hexapoda</taxon>
        <taxon>Insecta</taxon>
        <taxon>Pterygota</taxon>
        <taxon>Neoptera</taxon>
        <taxon>Endopterygota</taxon>
        <taxon>Diptera</taxon>
        <taxon>Brachycera</taxon>
        <taxon>Muscomorpha</taxon>
        <taxon>Ephydroidea</taxon>
        <taxon>Drosophilidae</taxon>
        <taxon>Drosophila</taxon>
        <taxon>Sophophora</taxon>
    </lineage>
</organism>
<dbReference type="Proteomes" id="UP001059596">
    <property type="component" value="Unassembled WGS sequence"/>
</dbReference>
<sequence>MVGPIPIDDKLGSEFVTNFKSEISSNGVFYTDSNGRELMRRERNMREDFVADLSRQPVSGNFYPVTSRIALQDDSKRLVLLNDRSQGGASLEDGALEMLIHRRHLFNDGGGVGEALNETQYGKGLIARGKLYLILDSVEKGNTANERKAEKELILSFWKFFSRASKTEQFTTKNIPDFNDLPQSVHLLTLEFFTVNEILLRFENFLDKTEGNLISFNIRDIFDSLGGLSIRETTLDGNMPLQEMKRFKFHAQDSGNKPSVAEYSTAQHDFLEADKYDEASMFSVSLYPMQIRTFVIKTD</sequence>
<evidence type="ECO:0000313" key="4">
    <source>
        <dbReference type="Proteomes" id="UP001059596"/>
    </source>
</evidence>
<feature type="domain" description="Glycosyl hydrolases family 38 C-terminal" evidence="2">
    <location>
        <begin position="185"/>
        <end position="294"/>
    </location>
</feature>
<evidence type="ECO:0000259" key="1">
    <source>
        <dbReference type="Pfam" id="PF07748"/>
    </source>
</evidence>
<dbReference type="AlphaFoldDB" id="A0A9Q0BS93"/>
<dbReference type="GO" id="GO:0005764">
    <property type="term" value="C:lysosome"/>
    <property type="evidence" value="ECO:0007669"/>
    <property type="project" value="TreeGrafter"/>
</dbReference>
<name>A0A9Q0BS93_9MUSC</name>
<keyword evidence="4" id="KW-1185">Reference proteome</keyword>
<accession>A0A9Q0BS93</accession>
<dbReference type="InterPro" id="IPR041147">
    <property type="entry name" value="GH38_C"/>
</dbReference>
<evidence type="ECO:0000313" key="3">
    <source>
        <dbReference type="EMBL" id="KAI8042727.1"/>
    </source>
</evidence>
<dbReference type="Pfam" id="PF07748">
    <property type="entry name" value="Glyco_hydro_38C"/>
    <property type="match status" value="1"/>
</dbReference>
<gene>
    <name evidence="3" type="ORF">M5D96_004044</name>
</gene>
<reference evidence="3" key="1">
    <citation type="journal article" date="2023" name="Genome Biol. Evol.">
        <title>Long-read-based Genome Assembly of Drosophila gunungcola Reveals Fewer Chemosensory Genes in Flower-breeding Species.</title>
        <authorList>
            <person name="Negi A."/>
            <person name="Liao B.Y."/>
            <person name="Yeh S.D."/>
        </authorList>
    </citation>
    <scope>NUCLEOTIDE SEQUENCE</scope>
    <source>
        <strain evidence="3">Sukarami</strain>
    </source>
</reference>
<dbReference type="InterPro" id="IPR011682">
    <property type="entry name" value="Glyco_hydro_38_C"/>
</dbReference>
<dbReference type="GO" id="GO:0006013">
    <property type="term" value="P:mannose metabolic process"/>
    <property type="evidence" value="ECO:0007669"/>
    <property type="project" value="InterPro"/>
</dbReference>
<comment type="caution">
    <text evidence="3">The sequence shown here is derived from an EMBL/GenBank/DDBJ whole genome shotgun (WGS) entry which is preliminary data.</text>
</comment>
<dbReference type="PANTHER" id="PTHR11607:SF3">
    <property type="entry name" value="LYSOSOMAL ALPHA-MANNOSIDASE"/>
    <property type="match status" value="1"/>
</dbReference>
<dbReference type="PANTHER" id="PTHR11607">
    <property type="entry name" value="ALPHA-MANNOSIDASE"/>
    <property type="match status" value="1"/>
</dbReference>
<dbReference type="GO" id="GO:0030246">
    <property type="term" value="F:carbohydrate binding"/>
    <property type="evidence" value="ECO:0007669"/>
    <property type="project" value="InterPro"/>
</dbReference>
<dbReference type="SUPFAM" id="SSF74650">
    <property type="entry name" value="Galactose mutarotase-like"/>
    <property type="match status" value="1"/>
</dbReference>
<proteinExistence type="predicted"/>
<protein>
    <recommendedName>
        <fullName evidence="5">Glycosyl hydrolase family 38 C-terminal domain-containing protein</fullName>
    </recommendedName>
</protein>
<feature type="domain" description="Glycosyl hydrolase family 38 C-terminal" evidence="1">
    <location>
        <begin position="13"/>
        <end position="108"/>
    </location>
</feature>
<dbReference type="InterPro" id="IPR050843">
    <property type="entry name" value="Glycosyl_Hydrlase_38"/>
</dbReference>
<dbReference type="FunFam" id="2.60.40.1360:FF:000004">
    <property type="entry name" value="Alpha-mannosidase"/>
    <property type="match status" value="1"/>
</dbReference>
<dbReference type="InterPro" id="IPR011013">
    <property type="entry name" value="Gal_mutarotase_sf_dom"/>
</dbReference>
<evidence type="ECO:0008006" key="5">
    <source>
        <dbReference type="Google" id="ProtNLM"/>
    </source>
</evidence>
<dbReference type="Pfam" id="PF17677">
    <property type="entry name" value="Glyco_hydro38C2"/>
    <property type="match status" value="1"/>
</dbReference>
<dbReference type="Gene3D" id="2.60.40.1360">
    <property type="match status" value="1"/>
</dbReference>
<dbReference type="Gene3D" id="2.70.98.30">
    <property type="entry name" value="Golgi alpha-mannosidase II, domain 4"/>
    <property type="match status" value="1"/>
</dbReference>
<dbReference type="EMBL" id="JAMKOV010000002">
    <property type="protein sequence ID" value="KAI8042727.1"/>
    <property type="molecule type" value="Genomic_DNA"/>
</dbReference>
<evidence type="ECO:0000259" key="2">
    <source>
        <dbReference type="Pfam" id="PF17677"/>
    </source>
</evidence>
<dbReference type="GO" id="GO:0004559">
    <property type="term" value="F:alpha-mannosidase activity"/>
    <property type="evidence" value="ECO:0007669"/>
    <property type="project" value="InterPro"/>
</dbReference>